<protein>
    <recommendedName>
        <fullName evidence="4">Secreted protein</fullName>
    </recommendedName>
</protein>
<keyword evidence="1" id="KW-0732">Signal</keyword>
<evidence type="ECO:0008006" key="4">
    <source>
        <dbReference type="Google" id="ProtNLM"/>
    </source>
</evidence>
<dbReference type="EMBL" id="SJPX01000005">
    <property type="protein sequence ID" value="TWU48247.1"/>
    <property type="molecule type" value="Genomic_DNA"/>
</dbReference>
<sequence length="172" mass="17632" precursor="true">MNFKTTFVALILATTAGTALGQTTASQKFTVTVPGAIAITAPSNVTIVHDESEIDQVFPAQSWVVKGNSLAGVTASFATSQAFRHTVDPTAKRNATLGLSVNSSVGSAAWTISQATDTTDYANNDGVATVQVSSNGFGRANLDLSVSFVTNGFGSFPAGDYETTVTGTVTAN</sequence>
<dbReference type="AlphaFoldDB" id="A0A5C6EJG8"/>
<evidence type="ECO:0000313" key="2">
    <source>
        <dbReference type="EMBL" id="TWU48247.1"/>
    </source>
</evidence>
<evidence type="ECO:0000313" key="3">
    <source>
        <dbReference type="Proteomes" id="UP000317977"/>
    </source>
</evidence>
<keyword evidence="3" id="KW-1185">Reference proteome</keyword>
<feature type="signal peptide" evidence="1">
    <location>
        <begin position="1"/>
        <end position="21"/>
    </location>
</feature>
<evidence type="ECO:0000256" key="1">
    <source>
        <dbReference type="SAM" id="SignalP"/>
    </source>
</evidence>
<accession>A0A5C6EJG8</accession>
<name>A0A5C6EJG8_9BACT</name>
<comment type="caution">
    <text evidence="2">The sequence shown here is derived from an EMBL/GenBank/DDBJ whole genome shotgun (WGS) entry which is preliminary data.</text>
</comment>
<gene>
    <name evidence="2" type="ORF">Poly59_50930</name>
</gene>
<organism evidence="2 3">
    <name type="scientific">Rubripirellula reticaptiva</name>
    <dbReference type="NCBI Taxonomy" id="2528013"/>
    <lineage>
        <taxon>Bacteria</taxon>
        <taxon>Pseudomonadati</taxon>
        <taxon>Planctomycetota</taxon>
        <taxon>Planctomycetia</taxon>
        <taxon>Pirellulales</taxon>
        <taxon>Pirellulaceae</taxon>
        <taxon>Rubripirellula</taxon>
    </lineage>
</organism>
<proteinExistence type="predicted"/>
<dbReference type="RefSeq" id="WP_246151897.1">
    <property type="nucleotide sequence ID" value="NZ_SJPX01000005.1"/>
</dbReference>
<dbReference type="Proteomes" id="UP000317977">
    <property type="component" value="Unassembled WGS sequence"/>
</dbReference>
<feature type="chain" id="PRO_5022959238" description="Secreted protein" evidence="1">
    <location>
        <begin position="22"/>
        <end position="172"/>
    </location>
</feature>
<reference evidence="2 3" key="1">
    <citation type="submission" date="2019-02" db="EMBL/GenBank/DDBJ databases">
        <title>Deep-cultivation of Planctomycetes and their phenomic and genomic characterization uncovers novel biology.</title>
        <authorList>
            <person name="Wiegand S."/>
            <person name="Jogler M."/>
            <person name="Boedeker C."/>
            <person name="Pinto D."/>
            <person name="Vollmers J."/>
            <person name="Rivas-Marin E."/>
            <person name="Kohn T."/>
            <person name="Peeters S.H."/>
            <person name="Heuer A."/>
            <person name="Rast P."/>
            <person name="Oberbeckmann S."/>
            <person name="Bunk B."/>
            <person name="Jeske O."/>
            <person name="Meyerdierks A."/>
            <person name="Storesund J.E."/>
            <person name="Kallscheuer N."/>
            <person name="Luecker S."/>
            <person name="Lage O.M."/>
            <person name="Pohl T."/>
            <person name="Merkel B.J."/>
            <person name="Hornburger P."/>
            <person name="Mueller R.-W."/>
            <person name="Bruemmer F."/>
            <person name="Labrenz M."/>
            <person name="Spormann A.M."/>
            <person name="Op Den Camp H."/>
            <person name="Overmann J."/>
            <person name="Amann R."/>
            <person name="Jetten M.S.M."/>
            <person name="Mascher T."/>
            <person name="Medema M.H."/>
            <person name="Devos D.P."/>
            <person name="Kaster A.-K."/>
            <person name="Ovreas L."/>
            <person name="Rohde M."/>
            <person name="Galperin M.Y."/>
            <person name="Jogler C."/>
        </authorList>
    </citation>
    <scope>NUCLEOTIDE SEQUENCE [LARGE SCALE GENOMIC DNA]</scope>
    <source>
        <strain evidence="2 3">Poly59</strain>
    </source>
</reference>